<dbReference type="Gene3D" id="3.40.50.300">
    <property type="entry name" value="P-loop containing nucleotide triphosphate hydrolases"/>
    <property type="match status" value="2"/>
</dbReference>
<dbReference type="GO" id="GO:0003677">
    <property type="term" value="F:DNA binding"/>
    <property type="evidence" value="ECO:0007669"/>
    <property type="project" value="UniProtKB-UniRule"/>
</dbReference>
<dbReference type="InterPro" id="IPR041500">
    <property type="entry name" value="RecC_C"/>
</dbReference>
<evidence type="ECO:0000256" key="2">
    <source>
        <dbReference type="ARBA" id="ARBA00022741"/>
    </source>
</evidence>
<evidence type="ECO:0000256" key="7">
    <source>
        <dbReference type="ARBA" id="ARBA00022840"/>
    </source>
</evidence>
<dbReference type="SUPFAM" id="SSF52980">
    <property type="entry name" value="Restriction endonuclease-like"/>
    <property type="match status" value="1"/>
</dbReference>
<feature type="domain" description="RecC C-terminal" evidence="11">
    <location>
        <begin position="825"/>
        <end position="1044"/>
    </location>
</feature>
<keyword evidence="2 10" id="KW-0547">Nucleotide-binding</keyword>
<dbReference type="Pfam" id="PF04257">
    <property type="entry name" value="Exonuc_V_gamma"/>
    <property type="match status" value="1"/>
</dbReference>
<keyword evidence="7 10" id="KW-0067">ATP-binding</keyword>
<keyword evidence="8 10" id="KW-0238">DNA-binding</keyword>
<evidence type="ECO:0000256" key="9">
    <source>
        <dbReference type="ARBA" id="ARBA00023204"/>
    </source>
</evidence>
<keyword evidence="13" id="KW-1185">Reference proteome</keyword>
<dbReference type="GO" id="GO:0003678">
    <property type="term" value="F:DNA helicase activity"/>
    <property type="evidence" value="ECO:0007669"/>
    <property type="project" value="UniProtKB-UniRule"/>
</dbReference>
<keyword evidence="4 10" id="KW-0378">Hydrolase</keyword>
<dbReference type="Pfam" id="PF17946">
    <property type="entry name" value="RecC_C"/>
    <property type="match status" value="1"/>
</dbReference>
<evidence type="ECO:0000256" key="5">
    <source>
        <dbReference type="ARBA" id="ARBA00022806"/>
    </source>
</evidence>
<dbReference type="PANTHER" id="PTHR30591">
    <property type="entry name" value="RECBCD ENZYME SUBUNIT RECC"/>
    <property type="match status" value="1"/>
</dbReference>
<evidence type="ECO:0000256" key="10">
    <source>
        <dbReference type="HAMAP-Rule" id="MF_01486"/>
    </source>
</evidence>
<dbReference type="PANTHER" id="PTHR30591:SF1">
    <property type="entry name" value="RECBCD ENZYME SUBUNIT RECC"/>
    <property type="match status" value="1"/>
</dbReference>
<reference evidence="12 13" key="1">
    <citation type="journal article" date="2018" name="Genome Biol. Evol.">
        <title>Cladogenesis and Genomic Streamlining in Extracellular Endosymbionts of Tropical Stink Bugs.</title>
        <authorList>
            <person name="Otero-Bravo A."/>
            <person name="Goffredi S."/>
            <person name="Sabree Z.L."/>
        </authorList>
    </citation>
    <scope>NUCLEOTIDE SEQUENCE [LARGE SCALE GENOMIC DNA]</scope>
    <source>
        <strain evidence="12 13">SoEL</strain>
    </source>
</reference>
<evidence type="ECO:0000256" key="3">
    <source>
        <dbReference type="ARBA" id="ARBA00022763"/>
    </source>
</evidence>
<keyword evidence="6 10" id="KW-0269">Exonuclease</keyword>
<dbReference type="InterPro" id="IPR006697">
    <property type="entry name" value="RecC"/>
</dbReference>
<keyword evidence="3 10" id="KW-0227">DNA damage</keyword>
<evidence type="ECO:0000256" key="8">
    <source>
        <dbReference type="ARBA" id="ARBA00023125"/>
    </source>
</evidence>
<dbReference type="AlphaFoldDB" id="A0A2P5SVR3"/>
<dbReference type="InterPro" id="IPR011335">
    <property type="entry name" value="Restrct_endonuc-II-like"/>
</dbReference>
<evidence type="ECO:0000259" key="11">
    <source>
        <dbReference type="Pfam" id="PF17946"/>
    </source>
</evidence>
<evidence type="ECO:0000256" key="6">
    <source>
        <dbReference type="ARBA" id="ARBA00022839"/>
    </source>
</evidence>
<dbReference type="PIRSF" id="PIRSF000980">
    <property type="entry name" value="RecC"/>
    <property type="match status" value="1"/>
</dbReference>
<dbReference type="HAMAP" id="MF_01486">
    <property type="entry name" value="RecC"/>
    <property type="match status" value="1"/>
</dbReference>
<accession>A0A2P5SVR3</accession>
<evidence type="ECO:0000313" key="12">
    <source>
        <dbReference type="EMBL" id="PPI86400.1"/>
    </source>
</evidence>
<dbReference type="RefSeq" id="WP_136130343.1">
    <property type="nucleotide sequence ID" value="NZ_PDKU01000004.1"/>
</dbReference>
<dbReference type="GO" id="GO:0008854">
    <property type="term" value="F:exodeoxyribonuclease V activity"/>
    <property type="evidence" value="ECO:0007669"/>
    <property type="project" value="InterPro"/>
</dbReference>
<dbReference type="OrthoDB" id="9762834at2"/>
<proteinExistence type="inferred from homology"/>
<dbReference type="InterPro" id="IPR013986">
    <property type="entry name" value="DExx_box_DNA_helicase_dom_sf"/>
</dbReference>
<keyword evidence="5 10" id="KW-0347">Helicase</keyword>
<dbReference type="EMBL" id="PDKU01000004">
    <property type="protein sequence ID" value="PPI86400.1"/>
    <property type="molecule type" value="Genomic_DNA"/>
</dbReference>
<evidence type="ECO:0000256" key="4">
    <source>
        <dbReference type="ARBA" id="ARBA00022801"/>
    </source>
</evidence>
<keyword evidence="1 10" id="KW-0540">Nuclease</keyword>
<comment type="miscellaneous">
    <text evidence="10">In the RecBCD complex, RecB has a slow 3'-5' helicase, an exonuclease activity and loads RecA onto ssDNA, RecD has a fast 5'-3' helicase activity, while RecC stimulates the ATPase and processivity of the RecB helicase and contributes to recognition of the Chi site.</text>
</comment>
<comment type="similarity">
    <text evidence="10">Belongs to the RecC family.</text>
</comment>
<dbReference type="CDD" id="cd22353">
    <property type="entry name" value="RecC_C-like"/>
    <property type="match status" value="1"/>
</dbReference>
<comment type="function">
    <text evidence="10">A helicase/nuclease that prepares dsDNA breaks (DSB) for recombinational DNA repair. Binds to DSBs and unwinds DNA via a highly rapid and processive ATP-dependent bidirectional helicase activity. Unwinds dsDNA until it encounters a Chi (crossover hotspot instigator) sequence from the 3' direction. Cuts ssDNA a few nucleotides 3' to the Chi site. The properties and activities of the enzyme are changed at Chi. The Chi-altered holoenzyme produces a long 3'-ssDNA overhang and facilitates RecA-binding to the ssDNA for homologous DNA recombination and repair. Holoenzyme degrades any linearized DNA that is unable to undergo homologous recombination. In the holoenzyme this subunit recognizes the wild-type Chi sequence, and when added to isolated RecB increases its ATP-dependent helicase processivity.</text>
</comment>
<organism evidence="12 13">
    <name type="scientific">Candidatus Pantoea edessiphila</name>
    <dbReference type="NCBI Taxonomy" id="2044610"/>
    <lineage>
        <taxon>Bacteria</taxon>
        <taxon>Pseudomonadati</taxon>
        <taxon>Pseudomonadota</taxon>
        <taxon>Gammaproteobacteria</taxon>
        <taxon>Enterobacterales</taxon>
        <taxon>Erwiniaceae</taxon>
        <taxon>Pantoea</taxon>
    </lineage>
</organism>
<dbReference type="GO" id="GO:0005524">
    <property type="term" value="F:ATP binding"/>
    <property type="evidence" value="ECO:0007669"/>
    <property type="project" value="UniProtKB-UniRule"/>
</dbReference>
<dbReference type="SUPFAM" id="SSF52540">
    <property type="entry name" value="P-loop containing nucleoside triphosphate hydrolases"/>
    <property type="match status" value="2"/>
</dbReference>
<comment type="subunit">
    <text evidence="10">Heterotrimer of RecB, RecC and RecD. All subunits contribute to DNA-binding.</text>
</comment>
<dbReference type="InterPro" id="IPR027417">
    <property type="entry name" value="P-loop_NTPase"/>
</dbReference>
<evidence type="ECO:0000256" key="1">
    <source>
        <dbReference type="ARBA" id="ARBA00022722"/>
    </source>
</evidence>
<dbReference type="Gene3D" id="3.40.50.10930">
    <property type="match status" value="1"/>
</dbReference>
<dbReference type="GO" id="GO:0009338">
    <property type="term" value="C:exodeoxyribonuclease V complex"/>
    <property type="evidence" value="ECO:0007669"/>
    <property type="project" value="InterPro"/>
</dbReference>
<dbReference type="Gene3D" id="1.10.10.160">
    <property type="match status" value="1"/>
</dbReference>
<dbReference type="NCBIfam" id="TIGR01450">
    <property type="entry name" value="recC"/>
    <property type="match status" value="1"/>
</dbReference>
<keyword evidence="9 10" id="KW-0234">DNA repair</keyword>
<gene>
    <name evidence="10 12" type="primary">recC</name>
    <name evidence="12" type="ORF">CRV10_02900</name>
</gene>
<protein>
    <recommendedName>
        <fullName evidence="10">RecBCD enzyme subunit RecC</fullName>
    </recommendedName>
    <alternativeName>
        <fullName evidence="10">Exonuclease V subunit RecC</fullName>
        <shortName evidence="10">ExoV subunit RecC</shortName>
    </alternativeName>
    <alternativeName>
        <fullName evidence="10">Helicase/nuclease RecBCD subunit RecC</fullName>
    </alternativeName>
</protein>
<comment type="caution">
    <text evidence="12">The sequence shown here is derived from an EMBL/GenBank/DDBJ whole genome shotgun (WGS) entry which is preliminary data.</text>
</comment>
<name>A0A2P5SVR3_9GAMM</name>
<evidence type="ECO:0000313" key="13">
    <source>
        <dbReference type="Proteomes" id="UP000296144"/>
    </source>
</evidence>
<sequence length="1123" mass="132088">MFYIYHSNQSSVLRTLLNSVIEHQYNDILQSDLILVQNLDTAKWIKIGIASHFDVAINIKFARLTFFIWNIISKIVPNTTVKHFFDKTDLVWEIISRIPVILKNNRFDFILNYLDNCHNESNLFKFSLSVANIFEKYLTYRPDWLHIWECGGLVSALGEEQLWQSIIWKDLISYNVAKSHQYQSNDIYSSFINKLQNNSNLSFLPSRLFIYGINTIPPYHLKVLNTISHYIDIHWFINNPCRNYWGDIYNHSIFFKRSKNNQKYVNNYINDEYISEFFKETYELHTNNQLLLSWGKLGCDNLYFMNQLELVNHIDAFVNIKEDNLLHCIQNDILNFKNSAVIGLYRKELQYNDQKRCIAVNDQSISINVCYSIQREVEALQDYLLKLINCNMDINLSDIIVMVADINVYMPYIKATFSRTHNDRYLPFMISDRCVSIENSIIIVFFKLLSLSESNSSCFFEKLLAILDVKSIADHFSIDEKQLFLLHIIIDNTNTYKKLNELKKILTNKDNSNKSIILRNVKNILLHHLYKDKKDYLKHFSSDLDLEVLLNMLLVNLINLMLQIHRWTIILIKPYSLKDWYLLFRQLVNDFFIVDNESGSILLFLEKNWNIVTQSGIKFNIKKFSIKLLRNMFLNYIDKKRISNFFLSGKINFCNLTSMRSFPFKVICILGINKDIYPRKPNLTQLNLMYKQPRKGDCNIADEDRYLFLETIIAAKNKLYISYVGKSMQDNTEYYPSSLITDLLEYIGQNFYIQGDKNIEIDKSCNNIQKHLVQYHTRAPFSSSNFILNSKTQSFASEWLPAAQGLGKSQLSFINILSAPKLNCLNLKQLLYFWHHPVRAWFQKRLNIFFPKKYYPLQKNLSDFESFNIYRNKSQLLNALIEHNNNIDTLHKVLDQNKINNNLPLDLFPKLLWQNQTKQIQQVAMQVIDNIKHNYVWEINLKLQDITLTGYLNTVQEDGLLRWSPNILDIRDGLLFWLEHLIYCAMGGYGTSKQFGISKSLWCFTSIPKHEAINLLNKYIKGYFFGMSQPLLLLKKSGSAWLMCCYDKKNKILLNDSNTKTKAHNRLLEAWNGKDKVSIGEKEDPYLQRLYSSLGSTEIQQITESAVRWYLPVIQANKDIKLL</sequence>
<dbReference type="Proteomes" id="UP000296144">
    <property type="component" value="Unassembled WGS sequence"/>
</dbReference>
<dbReference type="GO" id="GO:0000724">
    <property type="term" value="P:double-strand break repair via homologous recombination"/>
    <property type="evidence" value="ECO:0007669"/>
    <property type="project" value="UniProtKB-UniRule"/>
</dbReference>